<protein>
    <recommendedName>
        <fullName evidence="3">Tyr recombinase domain-containing protein</fullName>
    </recommendedName>
</protein>
<comment type="caution">
    <text evidence="1">The sequence shown here is derived from an EMBL/GenBank/DDBJ whole genome shotgun (WGS) entry which is preliminary data.</text>
</comment>
<proteinExistence type="predicted"/>
<accession>A0ABP7VCC5</accession>
<organism evidence="1 2">
    <name type="scientific">Actinomadura miaoliensis</name>
    <dbReference type="NCBI Taxonomy" id="430685"/>
    <lineage>
        <taxon>Bacteria</taxon>
        <taxon>Bacillati</taxon>
        <taxon>Actinomycetota</taxon>
        <taxon>Actinomycetes</taxon>
        <taxon>Streptosporangiales</taxon>
        <taxon>Thermomonosporaceae</taxon>
        <taxon>Actinomadura</taxon>
    </lineage>
</organism>
<name>A0ABP7VCC5_9ACTN</name>
<dbReference type="EMBL" id="BAAAZG010000006">
    <property type="protein sequence ID" value="GAA4063932.1"/>
    <property type="molecule type" value="Genomic_DNA"/>
</dbReference>
<sequence>MAVRGRNYVERSTACWVPLAPGLTPHLLSHSHRTWMVEDRTPEILIHERLEHELGSVGARYTAARAL</sequence>
<evidence type="ECO:0000313" key="1">
    <source>
        <dbReference type="EMBL" id="GAA4063932.1"/>
    </source>
</evidence>
<keyword evidence="2" id="KW-1185">Reference proteome</keyword>
<reference evidence="2" key="1">
    <citation type="journal article" date="2019" name="Int. J. Syst. Evol. Microbiol.">
        <title>The Global Catalogue of Microorganisms (GCM) 10K type strain sequencing project: providing services to taxonomists for standard genome sequencing and annotation.</title>
        <authorList>
            <consortium name="The Broad Institute Genomics Platform"/>
            <consortium name="The Broad Institute Genome Sequencing Center for Infectious Disease"/>
            <person name="Wu L."/>
            <person name="Ma J."/>
        </authorList>
    </citation>
    <scope>NUCLEOTIDE SEQUENCE [LARGE SCALE GENOMIC DNA]</scope>
    <source>
        <strain evidence="2">JCM 16702</strain>
    </source>
</reference>
<evidence type="ECO:0000313" key="2">
    <source>
        <dbReference type="Proteomes" id="UP001500683"/>
    </source>
</evidence>
<dbReference type="Proteomes" id="UP001500683">
    <property type="component" value="Unassembled WGS sequence"/>
</dbReference>
<gene>
    <name evidence="1" type="ORF">GCM10022214_17010</name>
</gene>
<evidence type="ECO:0008006" key="3">
    <source>
        <dbReference type="Google" id="ProtNLM"/>
    </source>
</evidence>